<evidence type="ECO:0000256" key="2">
    <source>
        <dbReference type="ARBA" id="ARBA00007131"/>
    </source>
</evidence>
<keyword evidence="3" id="KW-0786">Thiamine pyrophosphate</keyword>
<comment type="similarity">
    <text evidence="2">Belongs to the transketolase family.</text>
</comment>
<gene>
    <name evidence="5" type="ORF">KSW38_00735</name>
</gene>
<dbReference type="PANTHER" id="PTHR47514:SF1">
    <property type="entry name" value="TRANSKETOLASE N-TERMINAL SECTION-RELATED"/>
    <property type="match status" value="1"/>
</dbReference>
<organism evidence="5 6">
    <name type="scientific">Paenarthrobacter aromaticivorans</name>
    <dbReference type="NCBI Taxonomy" id="2849150"/>
    <lineage>
        <taxon>Bacteria</taxon>
        <taxon>Bacillati</taxon>
        <taxon>Actinomycetota</taxon>
        <taxon>Actinomycetes</taxon>
        <taxon>Micrococcales</taxon>
        <taxon>Micrococcaceae</taxon>
        <taxon>Paenarthrobacter</taxon>
    </lineage>
</organism>
<reference evidence="5 6" key="1">
    <citation type="submission" date="2021-06" db="EMBL/GenBank/DDBJ databases">
        <authorList>
            <person name="Jeong J.W."/>
        </authorList>
    </citation>
    <scope>NUCLEOTIDE SEQUENCE [LARGE SCALE GENOMIC DNA]</scope>
    <source>
        <strain evidence="5 6">MMS21-TAE1-1</strain>
    </source>
</reference>
<proteinExistence type="inferred from homology"/>
<evidence type="ECO:0000259" key="4">
    <source>
        <dbReference type="Pfam" id="PF00456"/>
    </source>
</evidence>
<evidence type="ECO:0000313" key="5">
    <source>
        <dbReference type="EMBL" id="MBU8864822.1"/>
    </source>
</evidence>
<accession>A0ABS6HZB0</accession>
<evidence type="ECO:0000313" key="6">
    <source>
        <dbReference type="Proteomes" id="UP000824166"/>
    </source>
</evidence>
<evidence type="ECO:0000256" key="3">
    <source>
        <dbReference type="ARBA" id="ARBA00023052"/>
    </source>
</evidence>
<protein>
    <submittedName>
        <fullName evidence="5">Transketolase</fullName>
    </submittedName>
</protein>
<dbReference type="RefSeq" id="WP_216921515.1">
    <property type="nucleotide sequence ID" value="NZ_JAHOPC010000001.1"/>
</dbReference>
<keyword evidence="6" id="KW-1185">Reference proteome</keyword>
<evidence type="ECO:0000256" key="1">
    <source>
        <dbReference type="ARBA" id="ARBA00001964"/>
    </source>
</evidence>
<dbReference type="CDD" id="cd02012">
    <property type="entry name" value="TPP_TK"/>
    <property type="match status" value="1"/>
</dbReference>
<dbReference type="EMBL" id="JAHOPC010000001">
    <property type="protein sequence ID" value="MBU8864822.1"/>
    <property type="molecule type" value="Genomic_DNA"/>
</dbReference>
<sequence length="297" mass="31883">MSTKQASKMGTAELNKLSAAGRWHVLNTVASAKAGHIGGPLSAMDLLVSLYFNELTLNPQQPQDPTRDRFILSKGHCAIGLYAVLAMRGYFPLDELATFDQGGSRLQGHPDMKLTPGVDSSSGSLGQGLSAGAGMAIAAKRLGAEFHTWVMLGDGELEEGMVWEAVHTARRFQLDNLTAIIDLNGLQQYGWPVKEEGDRFDRSNPWAGVDLEKVFAGFGWNVVAVDGHNFDEIQAAFHQVRAGRGSGRPTVILATTTKGKGVSFTQGTYKWHNGVATPEQLAIAAAELGQTFEGEAK</sequence>
<dbReference type="Pfam" id="PF00456">
    <property type="entry name" value="Transketolase_N"/>
    <property type="match status" value="1"/>
</dbReference>
<comment type="cofactor">
    <cofactor evidence="1">
        <name>thiamine diphosphate</name>
        <dbReference type="ChEBI" id="CHEBI:58937"/>
    </cofactor>
</comment>
<dbReference type="InterPro" id="IPR005474">
    <property type="entry name" value="Transketolase_N"/>
</dbReference>
<name>A0ABS6HZB0_9MICC</name>
<comment type="caution">
    <text evidence="5">The sequence shown here is derived from an EMBL/GenBank/DDBJ whole genome shotgun (WGS) entry which is preliminary data.</text>
</comment>
<feature type="domain" description="Transketolase N-terminal" evidence="4">
    <location>
        <begin position="19"/>
        <end position="288"/>
    </location>
</feature>
<dbReference type="Proteomes" id="UP000824166">
    <property type="component" value="Unassembled WGS sequence"/>
</dbReference>
<dbReference type="PANTHER" id="PTHR47514">
    <property type="entry name" value="TRANSKETOLASE N-TERMINAL SECTION-RELATED"/>
    <property type="match status" value="1"/>
</dbReference>